<dbReference type="AlphaFoldDB" id="A0A9N8Q1K3"/>
<keyword evidence="1" id="KW-0472">Membrane</keyword>
<evidence type="ECO:0000313" key="2">
    <source>
        <dbReference type="EMBL" id="CAD0201717.1"/>
    </source>
</evidence>
<keyword evidence="1" id="KW-0812">Transmembrane</keyword>
<evidence type="ECO:0000256" key="1">
    <source>
        <dbReference type="SAM" id="Phobius"/>
    </source>
</evidence>
<name>A0A9N8Q1K3_CHRIL</name>
<dbReference type="EMBL" id="LR824018">
    <property type="protein sequence ID" value="CAD0201717.1"/>
    <property type="molecule type" value="Genomic_DNA"/>
</dbReference>
<organism evidence="2 3">
    <name type="scientific">Chrysodeixis includens</name>
    <name type="common">Soybean looper</name>
    <name type="synonym">Pseudoplusia includens</name>
    <dbReference type="NCBI Taxonomy" id="689277"/>
    <lineage>
        <taxon>Eukaryota</taxon>
        <taxon>Metazoa</taxon>
        <taxon>Ecdysozoa</taxon>
        <taxon>Arthropoda</taxon>
        <taxon>Hexapoda</taxon>
        <taxon>Insecta</taxon>
        <taxon>Pterygota</taxon>
        <taxon>Neoptera</taxon>
        <taxon>Endopterygota</taxon>
        <taxon>Lepidoptera</taxon>
        <taxon>Glossata</taxon>
        <taxon>Ditrysia</taxon>
        <taxon>Noctuoidea</taxon>
        <taxon>Noctuidae</taxon>
        <taxon>Plusiinae</taxon>
        <taxon>Chrysodeixis</taxon>
    </lineage>
</organism>
<protein>
    <submittedName>
        <fullName evidence="2">Uncharacterized protein</fullName>
    </submittedName>
</protein>
<proteinExistence type="predicted"/>
<feature type="transmembrane region" description="Helical" evidence="1">
    <location>
        <begin position="23"/>
        <end position="41"/>
    </location>
</feature>
<dbReference type="Proteomes" id="UP001154114">
    <property type="component" value="Chromosome 15"/>
</dbReference>
<gene>
    <name evidence="2" type="ORF">CINC_LOCUS3388</name>
</gene>
<reference evidence="2" key="1">
    <citation type="submission" date="2021-12" db="EMBL/GenBank/DDBJ databases">
        <authorList>
            <person name="King R."/>
        </authorList>
    </citation>
    <scope>NUCLEOTIDE SEQUENCE</scope>
</reference>
<keyword evidence="1" id="KW-1133">Transmembrane helix</keyword>
<keyword evidence="3" id="KW-1185">Reference proteome</keyword>
<accession>A0A9N8Q1K3</accession>
<evidence type="ECO:0000313" key="3">
    <source>
        <dbReference type="Proteomes" id="UP001154114"/>
    </source>
</evidence>
<sequence>MLDTTTTTAAPSPRTTTVSMHRALHLLIKLFICKLLLWWAIRTVPRIPIAIITRVMYRDRSYHVFQIHRNITNMVRCFMQFVQSKVWVTWYIASATRIDIRPQSQIVVRVAIEYYNEDYEMK</sequence>